<dbReference type="EMBL" id="BGPR01004818">
    <property type="protein sequence ID" value="GBN03677.1"/>
    <property type="molecule type" value="Genomic_DNA"/>
</dbReference>
<dbReference type="AlphaFoldDB" id="A0A4Y2KPV2"/>
<protein>
    <submittedName>
        <fullName evidence="1">Uncharacterized protein</fullName>
    </submittedName>
</protein>
<reference evidence="1 2" key="1">
    <citation type="journal article" date="2019" name="Sci. Rep.">
        <title>Orb-weaving spider Araneus ventricosus genome elucidates the spidroin gene catalogue.</title>
        <authorList>
            <person name="Kono N."/>
            <person name="Nakamura H."/>
            <person name="Ohtoshi R."/>
            <person name="Moran D.A.P."/>
            <person name="Shinohara A."/>
            <person name="Yoshida Y."/>
            <person name="Fujiwara M."/>
            <person name="Mori M."/>
            <person name="Tomita M."/>
            <person name="Arakawa K."/>
        </authorList>
    </citation>
    <scope>NUCLEOTIDE SEQUENCE [LARGE SCALE GENOMIC DNA]</scope>
</reference>
<proteinExistence type="predicted"/>
<gene>
    <name evidence="1" type="ORF">AVEN_60910_1</name>
</gene>
<evidence type="ECO:0000313" key="1">
    <source>
        <dbReference type="EMBL" id="GBN03677.1"/>
    </source>
</evidence>
<sequence>MTRCVITKAVNYSSDWFGYKVGSTLSREIDRVERIFHNPNFHNRRQITPNSRVLGVYSGTPGWGGVGVPQFKNGTKPNFQPNRGYQNRPLELNGRSSWQILARVIWLLPFRMKWHPRLMHRITDLNPERSQSSS</sequence>
<keyword evidence="2" id="KW-1185">Reference proteome</keyword>
<dbReference type="Proteomes" id="UP000499080">
    <property type="component" value="Unassembled WGS sequence"/>
</dbReference>
<evidence type="ECO:0000313" key="2">
    <source>
        <dbReference type="Proteomes" id="UP000499080"/>
    </source>
</evidence>
<name>A0A4Y2KPV2_ARAVE</name>
<accession>A0A4Y2KPV2</accession>
<organism evidence="1 2">
    <name type="scientific">Araneus ventricosus</name>
    <name type="common">Orbweaver spider</name>
    <name type="synonym">Epeira ventricosa</name>
    <dbReference type="NCBI Taxonomy" id="182803"/>
    <lineage>
        <taxon>Eukaryota</taxon>
        <taxon>Metazoa</taxon>
        <taxon>Ecdysozoa</taxon>
        <taxon>Arthropoda</taxon>
        <taxon>Chelicerata</taxon>
        <taxon>Arachnida</taxon>
        <taxon>Araneae</taxon>
        <taxon>Araneomorphae</taxon>
        <taxon>Entelegynae</taxon>
        <taxon>Araneoidea</taxon>
        <taxon>Araneidae</taxon>
        <taxon>Araneus</taxon>
    </lineage>
</organism>
<comment type="caution">
    <text evidence="1">The sequence shown here is derived from an EMBL/GenBank/DDBJ whole genome shotgun (WGS) entry which is preliminary data.</text>
</comment>